<dbReference type="Proteomes" id="UP000886339">
    <property type="component" value="Unassembled WGS sequence"/>
</dbReference>
<comment type="caution">
    <text evidence="1">The sequence shown here is derived from an EMBL/GenBank/DDBJ whole genome shotgun (WGS) entry which is preliminary data.</text>
</comment>
<dbReference type="EMBL" id="DRLF01000026">
    <property type="protein sequence ID" value="HEC05358.1"/>
    <property type="molecule type" value="Genomic_DNA"/>
</dbReference>
<reference evidence="1" key="1">
    <citation type="journal article" date="2020" name="mSystems">
        <title>Genome- and Community-Level Interaction Insights into Carbon Utilization and Element Cycling Functions of Hydrothermarchaeota in Hydrothermal Sediment.</title>
        <authorList>
            <person name="Zhou Z."/>
            <person name="Liu Y."/>
            <person name="Xu W."/>
            <person name="Pan J."/>
            <person name="Luo Z.H."/>
            <person name="Li M."/>
        </authorList>
    </citation>
    <scope>NUCLEOTIDE SEQUENCE [LARGE SCALE GENOMIC DNA]</scope>
    <source>
        <strain evidence="1">HyVt-458</strain>
    </source>
</reference>
<dbReference type="AlphaFoldDB" id="A0A831W754"/>
<name>A0A831W754_9GAMM</name>
<accession>A0A831W754</accession>
<gene>
    <name evidence="1" type="ORF">ENJ12_00770</name>
</gene>
<dbReference type="InterPro" id="IPR021806">
    <property type="entry name" value="DUF3379"/>
</dbReference>
<proteinExistence type="predicted"/>
<protein>
    <submittedName>
        <fullName evidence="1">DUF3379 family protein</fullName>
    </submittedName>
</protein>
<sequence>MNCEQFQNLLMEDPSRGERDFLEHRDHCIPCAREWRQAQEFEAILRAAVSVQPEKELEAGTVIKRPTGWWRQTWVRAASVLLLIGVSIAGFNLAHQLFSAENLPQLVVRHIQKEPEMLGQQRPLGEMELMKVLTPMEFSLVAIPGDITAAAPCWIRKGRGMHLVVQGIHGPVTVLLMPGEHVPSAQNVAAVSLSGSLVPTEWGSMAVVSHAGDDVTPLLHSLQRDVRWKGIPASVSF</sequence>
<dbReference type="Pfam" id="PF11859">
    <property type="entry name" value="DUF3379"/>
    <property type="match status" value="1"/>
</dbReference>
<evidence type="ECO:0000313" key="1">
    <source>
        <dbReference type="EMBL" id="HEC05358.1"/>
    </source>
</evidence>
<organism evidence="1">
    <name type="scientific">Thiolapillus brandeum</name>
    <dbReference type="NCBI Taxonomy" id="1076588"/>
    <lineage>
        <taxon>Bacteria</taxon>
        <taxon>Pseudomonadati</taxon>
        <taxon>Pseudomonadota</taxon>
        <taxon>Gammaproteobacteria</taxon>
        <taxon>Chromatiales</taxon>
        <taxon>Sedimenticolaceae</taxon>
        <taxon>Thiolapillus</taxon>
    </lineage>
</organism>